<dbReference type="Gene3D" id="3.10.450.240">
    <property type="match status" value="1"/>
</dbReference>
<gene>
    <name evidence="2" type="ORF">GALMADRAFT_136775</name>
</gene>
<feature type="region of interest" description="Disordered" evidence="1">
    <location>
        <begin position="48"/>
        <end position="124"/>
    </location>
</feature>
<proteinExistence type="predicted"/>
<evidence type="ECO:0000313" key="2">
    <source>
        <dbReference type="EMBL" id="KDR80260.1"/>
    </source>
</evidence>
<dbReference type="HOGENOM" id="CLU_685195_0_0_1"/>
<dbReference type="AlphaFoldDB" id="A0A067TAL2"/>
<dbReference type="Proteomes" id="UP000027222">
    <property type="component" value="Unassembled WGS sequence"/>
</dbReference>
<keyword evidence="3" id="KW-1185">Reference proteome</keyword>
<protein>
    <submittedName>
        <fullName evidence="2">Uncharacterized protein</fullName>
    </submittedName>
</protein>
<accession>A0A067TAL2</accession>
<reference evidence="3" key="1">
    <citation type="journal article" date="2014" name="Proc. Natl. Acad. Sci. U.S.A.">
        <title>Extensive sampling of basidiomycete genomes demonstrates inadequacy of the white-rot/brown-rot paradigm for wood decay fungi.</title>
        <authorList>
            <person name="Riley R."/>
            <person name="Salamov A.A."/>
            <person name="Brown D.W."/>
            <person name="Nagy L.G."/>
            <person name="Floudas D."/>
            <person name="Held B.W."/>
            <person name="Levasseur A."/>
            <person name="Lombard V."/>
            <person name="Morin E."/>
            <person name="Otillar R."/>
            <person name="Lindquist E.A."/>
            <person name="Sun H."/>
            <person name="LaButti K.M."/>
            <person name="Schmutz J."/>
            <person name="Jabbour D."/>
            <person name="Luo H."/>
            <person name="Baker S.E."/>
            <person name="Pisabarro A.G."/>
            <person name="Walton J.D."/>
            <person name="Blanchette R.A."/>
            <person name="Henrissat B."/>
            <person name="Martin F."/>
            <person name="Cullen D."/>
            <person name="Hibbett D.S."/>
            <person name="Grigoriev I.V."/>
        </authorList>
    </citation>
    <scope>NUCLEOTIDE SEQUENCE [LARGE SCALE GENOMIC DNA]</scope>
    <source>
        <strain evidence="3">CBS 339.88</strain>
    </source>
</reference>
<organism evidence="2 3">
    <name type="scientific">Galerina marginata (strain CBS 339.88)</name>
    <dbReference type="NCBI Taxonomy" id="685588"/>
    <lineage>
        <taxon>Eukaryota</taxon>
        <taxon>Fungi</taxon>
        <taxon>Dikarya</taxon>
        <taxon>Basidiomycota</taxon>
        <taxon>Agaricomycotina</taxon>
        <taxon>Agaricomycetes</taxon>
        <taxon>Agaricomycetidae</taxon>
        <taxon>Agaricales</taxon>
        <taxon>Agaricineae</taxon>
        <taxon>Strophariaceae</taxon>
        <taxon>Galerina</taxon>
    </lineage>
</organism>
<dbReference type="STRING" id="685588.A0A067TAL2"/>
<dbReference type="OrthoDB" id="19619at2759"/>
<sequence length="402" mass="45240">MALGISRTHLGGVLSRHGIKIRVGSSSRYATCSTPSYSGIARAYGTASASLTKKSPVTAKGTINDSHRTAPPPKRKRAGQVPPKKSTSPEMEEVLRTPDSDPVDLAAKSFTPKDSAQPPTSEAEKLKEMDRIMAFQHLMPTIDTWGQEVKETLDVMIPLSVNYKSVSLETFHNVKTNILNRIKNAAALSTLMTTNSLPGVTISSGFRQQFRQVFKALGTQSVEPDAVLAPVRRMVLDNYQDLNHAIASRNEKEIKKYSTFSYQTHSLDLARSFRSKNSKGRLIWQMHRTIDPVQILSLRVTEGYLAPDQPRTGSRMMVHALIKFDTEQSLEMYSDRGVPLHTVVTDPDRIVDSEKPKENWRVPAPRKRVTEYLVVEKRMWMTSTWQFREQMWPKLDTVLLSS</sequence>
<evidence type="ECO:0000256" key="1">
    <source>
        <dbReference type="SAM" id="MobiDB-lite"/>
    </source>
</evidence>
<dbReference type="EMBL" id="KL142372">
    <property type="protein sequence ID" value="KDR80260.1"/>
    <property type="molecule type" value="Genomic_DNA"/>
</dbReference>
<evidence type="ECO:0000313" key="3">
    <source>
        <dbReference type="Proteomes" id="UP000027222"/>
    </source>
</evidence>
<name>A0A067TAL2_GALM3</name>